<name>A0A8S5RKN7_9VIRU</name>
<accession>A0A8S5RKN7</accession>
<feature type="transmembrane region" description="Helical" evidence="1">
    <location>
        <begin position="12"/>
        <end position="33"/>
    </location>
</feature>
<keyword evidence="1" id="KW-0472">Membrane</keyword>
<evidence type="ECO:0000313" key="2">
    <source>
        <dbReference type="EMBL" id="DAE31540.1"/>
    </source>
</evidence>
<reference evidence="2" key="1">
    <citation type="journal article" date="2021" name="Proc. Natl. Acad. Sci. U.S.A.">
        <title>A Catalog of Tens of Thousands of Viruses from Human Metagenomes Reveals Hidden Associations with Chronic Diseases.</title>
        <authorList>
            <person name="Tisza M.J."/>
            <person name="Buck C.B."/>
        </authorList>
    </citation>
    <scope>NUCLEOTIDE SEQUENCE</scope>
    <source>
        <strain evidence="2">CtBM815</strain>
    </source>
</reference>
<keyword evidence="1" id="KW-1133">Transmembrane helix</keyword>
<sequence length="35" mass="4118">MSLIEAFNKSTFSLYANISLEFYTLSFLFYISLSR</sequence>
<evidence type="ECO:0000256" key="1">
    <source>
        <dbReference type="SAM" id="Phobius"/>
    </source>
</evidence>
<organism evidence="2">
    <name type="scientific">virus sp. ctBM815</name>
    <dbReference type="NCBI Taxonomy" id="2825806"/>
    <lineage>
        <taxon>Viruses</taxon>
    </lineage>
</organism>
<keyword evidence="1" id="KW-0812">Transmembrane</keyword>
<dbReference type="EMBL" id="BK059109">
    <property type="protein sequence ID" value="DAE31540.1"/>
    <property type="molecule type" value="Genomic_DNA"/>
</dbReference>
<protein>
    <submittedName>
        <fullName evidence="2">Uncharacterized protein</fullName>
    </submittedName>
</protein>
<proteinExistence type="predicted"/>